<evidence type="ECO:0000313" key="2">
    <source>
        <dbReference type="Proteomes" id="UP000813215"/>
    </source>
</evidence>
<organism evidence="1 2">
    <name type="scientific">Pelatocladus maniniholoensis HA4357-MV3</name>
    <dbReference type="NCBI Taxonomy" id="1117104"/>
    <lineage>
        <taxon>Bacteria</taxon>
        <taxon>Bacillati</taxon>
        <taxon>Cyanobacteriota</taxon>
        <taxon>Cyanophyceae</taxon>
        <taxon>Nostocales</taxon>
        <taxon>Nostocaceae</taxon>
        <taxon>Pelatocladus</taxon>
    </lineage>
</organism>
<sequence>MKNFSLFGINSQTLKAFKRQQRYFPYRYALARKYLPKFVNDYQKQFGIKPIDFAILSTDERLSLGTLQIDFFKHFTELVCKTPGNTSYANYLKQSFNSATNEVKNLDYLSKDIDDTYLPVVNAWKANILHELKLTLAFVNFYNSGKNIFDFPECLLNSFKNTNIENIPLRDVKLPYPSFYLHFGLQKDFDLKLGHVVNSEFLYSLSTKSKPIHKYYLEGVYVKEIANGGFELALVASPESLVLTDNWIEYPTEAVFVKFPLIHLNTTIGEALDWEIIDTSAFQKKATFNYLEDNALLDRIDVDYNMQLLNDFLFYEFEEIRDDKYRELVLEILKLVINAIFYIIDYRLKEEIVETIPGSVPNSLRKELESGDIDIRRKAFSKCERQGYSLVKMCGKRSCRVGIFSSDEIGKVDNFQQEQQQVESYTDSKRLFSSYHRKRHYRLCYVGKGRSEEALIWVEYAYVQGTLPLKEGLRIHEFSQPATSRTNVDRCDKIILNNKQIMEIRNMFGLGVANMNEIANFYKLPSEIIERIITKRQHINIEDHNS</sequence>
<name>A0A9E3LTF9_9NOST</name>
<dbReference type="InterPro" id="IPR058915">
    <property type="entry name" value="AcrVA2-like"/>
</dbReference>
<dbReference type="Proteomes" id="UP000813215">
    <property type="component" value="Unassembled WGS sequence"/>
</dbReference>
<gene>
    <name evidence="1" type="ORF">KME28_09395</name>
</gene>
<comment type="caution">
    <text evidence="1">The sequence shown here is derived from an EMBL/GenBank/DDBJ whole genome shotgun (WGS) entry which is preliminary data.</text>
</comment>
<reference evidence="1" key="1">
    <citation type="submission" date="2021-05" db="EMBL/GenBank/DDBJ databases">
        <authorList>
            <person name="Pietrasiak N."/>
            <person name="Ward R."/>
            <person name="Stajich J.E."/>
            <person name="Kurbessoian T."/>
        </authorList>
    </citation>
    <scope>NUCLEOTIDE SEQUENCE</scope>
    <source>
        <strain evidence="1">HA4357-MV3</strain>
    </source>
</reference>
<reference evidence="1" key="2">
    <citation type="journal article" date="2022" name="Microbiol. Resour. Announc.">
        <title>Metagenome Sequencing to Explore Phylogenomics of Terrestrial Cyanobacteria.</title>
        <authorList>
            <person name="Ward R.D."/>
            <person name="Stajich J.E."/>
            <person name="Johansen J.R."/>
            <person name="Huntemann M."/>
            <person name="Clum A."/>
            <person name="Foster B."/>
            <person name="Foster B."/>
            <person name="Roux S."/>
            <person name="Palaniappan K."/>
            <person name="Varghese N."/>
            <person name="Mukherjee S."/>
            <person name="Reddy T.B.K."/>
            <person name="Daum C."/>
            <person name="Copeland A."/>
            <person name="Chen I.A."/>
            <person name="Ivanova N.N."/>
            <person name="Kyrpides N.C."/>
            <person name="Shapiro N."/>
            <person name="Eloe-Fadrosh E.A."/>
            <person name="Pietrasiak N."/>
        </authorList>
    </citation>
    <scope>NUCLEOTIDE SEQUENCE</scope>
    <source>
        <strain evidence="1">HA4357-MV3</strain>
    </source>
</reference>
<dbReference type="Pfam" id="PF26125">
    <property type="entry name" value="AcrVA2-like"/>
    <property type="match status" value="1"/>
</dbReference>
<accession>A0A9E3LTF9</accession>
<proteinExistence type="predicted"/>
<dbReference type="AlphaFoldDB" id="A0A9E3LTF9"/>
<protein>
    <submittedName>
        <fullName evidence="1">Uncharacterized protein</fullName>
    </submittedName>
</protein>
<evidence type="ECO:0000313" key="1">
    <source>
        <dbReference type="EMBL" id="MBW4431925.1"/>
    </source>
</evidence>
<dbReference type="EMBL" id="JAHHHW010000076">
    <property type="protein sequence ID" value="MBW4431925.1"/>
    <property type="molecule type" value="Genomic_DNA"/>
</dbReference>